<dbReference type="PANTHER" id="PTHR34070:SF1">
    <property type="entry name" value="DNA ALKYLATION REPAIR PROTEIN"/>
    <property type="match status" value="1"/>
</dbReference>
<protein>
    <submittedName>
        <fullName evidence="1">DNA alkylation repair protein</fullName>
    </submittedName>
</protein>
<dbReference type="CDD" id="cd06561">
    <property type="entry name" value="AlkD_like"/>
    <property type="match status" value="1"/>
</dbReference>
<evidence type="ECO:0000313" key="2">
    <source>
        <dbReference type="Proteomes" id="UP000886890"/>
    </source>
</evidence>
<dbReference type="AlphaFoldDB" id="A0A9D1XBH0"/>
<dbReference type="InterPro" id="IPR016024">
    <property type="entry name" value="ARM-type_fold"/>
</dbReference>
<accession>A0A9D1XBH0</accession>
<dbReference type="Pfam" id="PF08713">
    <property type="entry name" value="DNA_alkylation"/>
    <property type="match status" value="1"/>
</dbReference>
<reference evidence="1" key="1">
    <citation type="journal article" date="2021" name="PeerJ">
        <title>Extensive microbial diversity within the chicken gut microbiome revealed by metagenomics and culture.</title>
        <authorList>
            <person name="Gilroy R."/>
            <person name="Ravi A."/>
            <person name="Getino M."/>
            <person name="Pursley I."/>
            <person name="Horton D.L."/>
            <person name="Alikhan N.F."/>
            <person name="Baker D."/>
            <person name="Gharbi K."/>
            <person name="Hall N."/>
            <person name="Watson M."/>
            <person name="Adriaenssens E.M."/>
            <person name="Foster-Nyarko E."/>
            <person name="Jarju S."/>
            <person name="Secka A."/>
            <person name="Antonio M."/>
            <person name="Oren A."/>
            <person name="Chaudhuri R.R."/>
            <person name="La Ragione R."/>
            <person name="Hildebrand F."/>
            <person name="Pallen M.J."/>
        </authorList>
    </citation>
    <scope>NUCLEOTIDE SEQUENCE</scope>
    <source>
        <strain evidence="1">CHK183-1962</strain>
    </source>
</reference>
<dbReference type="PANTHER" id="PTHR34070">
    <property type="entry name" value="ARMADILLO-TYPE FOLD"/>
    <property type="match status" value="1"/>
</dbReference>
<sequence>MTGEQVLIWLEKEAEEDYREFSSSLLPGVSKDRILGVRLPKLRKMAAVIAKDNGQEYLEEEPGKTFEEIMLRGMVIGCVGGTFEEALPRISGFLPDIDCWSVCDSFCAGLKITKKYPEKMWDFLLECLDSEKTYTVRFAVVMMLQYFVNDEYRKKVLDLMEQVDTEEYYVRMAVAWTVSVCYVRYPQEVFSWLETCSLDEETWKKSLQKILESRRVSKEEKEKIRTLRENGRACEN</sequence>
<proteinExistence type="predicted"/>
<evidence type="ECO:0000313" key="1">
    <source>
        <dbReference type="EMBL" id="HIX76428.1"/>
    </source>
</evidence>
<gene>
    <name evidence="1" type="ORF">H9734_02355</name>
</gene>
<comment type="caution">
    <text evidence="1">The sequence shown here is derived from an EMBL/GenBank/DDBJ whole genome shotgun (WGS) entry which is preliminary data.</text>
</comment>
<reference evidence="1" key="2">
    <citation type="submission" date="2021-04" db="EMBL/GenBank/DDBJ databases">
        <authorList>
            <person name="Gilroy R."/>
        </authorList>
    </citation>
    <scope>NUCLEOTIDE SEQUENCE</scope>
    <source>
        <strain evidence="1">CHK183-1962</strain>
    </source>
</reference>
<organism evidence="1 2">
    <name type="scientific">Candidatus Fusicatenibacter merdavium</name>
    <dbReference type="NCBI Taxonomy" id="2838600"/>
    <lineage>
        <taxon>Bacteria</taxon>
        <taxon>Bacillati</taxon>
        <taxon>Bacillota</taxon>
        <taxon>Clostridia</taxon>
        <taxon>Lachnospirales</taxon>
        <taxon>Lachnospiraceae</taxon>
        <taxon>Fusicatenibacter</taxon>
    </lineage>
</organism>
<name>A0A9D1XBH0_9FIRM</name>
<dbReference type="SUPFAM" id="SSF48371">
    <property type="entry name" value="ARM repeat"/>
    <property type="match status" value="1"/>
</dbReference>
<dbReference type="Proteomes" id="UP000886890">
    <property type="component" value="Unassembled WGS sequence"/>
</dbReference>
<dbReference type="InterPro" id="IPR014825">
    <property type="entry name" value="DNA_alkylation"/>
</dbReference>
<dbReference type="EMBL" id="DXEK01000039">
    <property type="protein sequence ID" value="HIX76428.1"/>
    <property type="molecule type" value="Genomic_DNA"/>
</dbReference>
<dbReference type="Gene3D" id="1.25.10.90">
    <property type="match status" value="1"/>
</dbReference>